<protein>
    <recommendedName>
        <fullName evidence="1">DUF4166 domain-containing protein</fullName>
    </recommendedName>
</protein>
<evidence type="ECO:0000313" key="3">
    <source>
        <dbReference type="Proteomes" id="UP000195696"/>
    </source>
</evidence>
<name>A0A1G4EI54_BACMY</name>
<feature type="domain" description="DUF4166" evidence="1">
    <location>
        <begin position="29"/>
        <end position="212"/>
    </location>
</feature>
<proteinExistence type="predicted"/>
<dbReference type="EMBL" id="FMAK01000026">
    <property type="protein sequence ID" value="SCB67584.1"/>
    <property type="molecule type" value="Genomic_DNA"/>
</dbReference>
<organism evidence="2 3">
    <name type="scientific">Bacillus mycoides</name>
    <dbReference type="NCBI Taxonomy" id="1405"/>
    <lineage>
        <taxon>Bacteria</taxon>
        <taxon>Bacillati</taxon>
        <taxon>Bacillota</taxon>
        <taxon>Bacilli</taxon>
        <taxon>Bacillales</taxon>
        <taxon>Bacillaceae</taxon>
        <taxon>Bacillus</taxon>
        <taxon>Bacillus cereus group</taxon>
    </lineage>
</organism>
<reference evidence="2 3" key="1">
    <citation type="submission" date="2016-08" db="EMBL/GenBank/DDBJ databases">
        <authorList>
            <person name="Seilhamer J.J."/>
        </authorList>
    </citation>
    <scope>NUCLEOTIDE SEQUENCE [LARGE SCALE GENOMIC DNA]</scope>
    <source>
        <strain evidence="2 3">SDA_GO95</strain>
    </source>
</reference>
<gene>
    <name evidence="2" type="ORF">BWGO95_01707</name>
</gene>
<sequence length="216" mass="25795">MQKIVRGRERDKYMVNIYERLLGDSYKRLHPKLQERYAITKGNSFIGEGEMDEIYGGSFFVKLILKITSKFRMFFSERGQKVPFVIHNTAERDGQGKEFVRWNRTFYFHNKKRYFNAVMKLDEVNNEIVDYFGEPHILVSTLNFYIDEKGGMHISSKKQWFFMFGRKIPLPRFLYGEAKIVESYDETLQCFRIHVQVRNPLIGSLFSYKGTFVERE</sequence>
<dbReference type="AlphaFoldDB" id="A0A1G4EI54"/>
<evidence type="ECO:0000259" key="1">
    <source>
        <dbReference type="Pfam" id="PF13761"/>
    </source>
</evidence>
<dbReference type="Proteomes" id="UP000195696">
    <property type="component" value="Unassembled WGS sequence"/>
</dbReference>
<dbReference type="InterPro" id="IPR025311">
    <property type="entry name" value="DUF4166"/>
</dbReference>
<dbReference type="Pfam" id="PF13761">
    <property type="entry name" value="DUF4166"/>
    <property type="match status" value="1"/>
</dbReference>
<evidence type="ECO:0000313" key="2">
    <source>
        <dbReference type="EMBL" id="SCB67584.1"/>
    </source>
</evidence>
<accession>A0A1G4EI54</accession>